<dbReference type="PANTHER" id="PTHR43701">
    <property type="entry name" value="MEMBRANE TRANSPORTER PROTEIN MJ0441-RELATED"/>
    <property type="match status" value="1"/>
</dbReference>
<feature type="transmembrane region" description="Helical" evidence="5">
    <location>
        <begin position="313"/>
        <end position="333"/>
    </location>
</feature>
<organism evidence="6 7">
    <name type="scientific">Bradyrhizobium amphicarpaeae</name>
    <dbReference type="NCBI Taxonomy" id="1404768"/>
    <lineage>
        <taxon>Bacteria</taxon>
        <taxon>Pseudomonadati</taxon>
        <taxon>Pseudomonadota</taxon>
        <taxon>Alphaproteobacteria</taxon>
        <taxon>Hyphomicrobiales</taxon>
        <taxon>Nitrobacteraceae</taxon>
        <taxon>Bradyrhizobium</taxon>
    </lineage>
</organism>
<feature type="transmembrane region" description="Helical" evidence="5">
    <location>
        <begin position="113"/>
        <end position="137"/>
    </location>
</feature>
<dbReference type="Pfam" id="PF01925">
    <property type="entry name" value="TauE"/>
    <property type="match status" value="1"/>
</dbReference>
<dbReference type="InterPro" id="IPR051598">
    <property type="entry name" value="TSUP/Inactive_protease-like"/>
</dbReference>
<keyword evidence="4 5" id="KW-0472">Membrane</keyword>
<reference evidence="6 7" key="2">
    <citation type="journal article" date="2019" name="Int. J. Syst. Evol. Microbiol.">
        <title>Description and complete genome sequence of Bradyrhizobium amphicarpaeae sp. nov., harbouring photosystem and nitrogen-fixation genes.</title>
        <authorList>
            <person name="Bromfield E.S.P."/>
            <person name="Cloutier S."/>
            <person name="Nguyen H.D.T."/>
        </authorList>
    </citation>
    <scope>NUCLEOTIDE SEQUENCE [LARGE SCALE GENOMIC DNA]</scope>
    <source>
        <strain evidence="6 7">39S1MB</strain>
    </source>
</reference>
<dbReference type="OrthoDB" id="9779078at2"/>
<dbReference type="InterPro" id="IPR002781">
    <property type="entry name" value="TM_pro_TauE-like"/>
</dbReference>
<reference evidence="6 7" key="1">
    <citation type="journal article" date="2017" name="Syst. Appl. Microbiol.">
        <title>Soybeans inoculated with root zone soils of Canadian native legumes harbour diverse and novel Bradyrhizobium spp. that possess agricultural potential.</title>
        <authorList>
            <person name="Bromfield E.S.P."/>
            <person name="Cloutier S."/>
            <person name="Tambong J.T."/>
            <person name="Tran Thi T.V."/>
        </authorList>
    </citation>
    <scope>NUCLEOTIDE SEQUENCE [LARGE SCALE GENOMIC DNA]</scope>
    <source>
        <strain evidence="6 7">39S1MB</strain>
    </source>
</reference>
<feature type="transmembrane region" description="Helical" evidence="5">
    <location>
        <begin position="86"/>
        <end position="107"/>
    </location>
</feature>
<comment type="subcellular location">
    <subcellularLocation>
        <location evidence="5">Cell membrane</location>
        <topology evidence="5">Multi-pass membrane protein</topology>
    </subcellularLocation>
    <subcellularLocation>
        <location evidence="1">Membrane</location>
        <topology evidence="1">Multi-pass membrane protein</topology>
    </subcellularLocation>
</comment>
<gene>
    <name evidence="6" type="ORF">CIT40_02155</name>
</gene>
<keyword evidence="5" id="KW-1003">Cell membrane</keyword>
<evidence type="ECO:0000256" key="5">
    <source>
        <dbReference type="RuleBase" id="RU363041"/>
    </source>
</evidence>
<feature type="transmembrane region" description="Helical" evidence="5">
    <location>
        <begin position="244"/>
        <end position="274"/>
    </location>
</feature>
<dbReference type="AlphaFoldDB" id="A0A2U8PMI5"/>
<evidence type="ECO:0000313" key="6">
    <source>
        <dbReference type="EMBL" id="AWL98943.1"/>
    </source>
</evidence>
<dbReference type="PANTHER" id="PTHR43701:SF12">
    <property type="entry name" value="MEMBRANE TRANSPORTER PROTEIN YTNM-RELATED"/>
    <property type="match status" value="1"/>
</dbReference>
<dbReference type="GO" id="GO:0005886">
    <property type="term" value="C:plasma membrane"/>
    <property type="evidence" value="ECO:0007669"/>
    <property type="project" value="UniProtKB-SubCell"/>
</dbReference>
<evidence type="ECO:0000256" key="1">
    <source>
        <dbReference type="ARBA" id="ARBA00004141"/>
    </source>
</evidence>
<feature type="transmembrane region" description="Helical" evidence="5">
    <location>
        <begin position="286"/>
        <end position="306"/>
    </location>
</feature>
<feature type="transmembrane region" description="Helical" evidence="5">
    <location>
        <begin position="345"/>
        <end position="366"/>
    </location>
</feature>
<dbReference type="KEGG" id="brq:CIT40_02155"/>
<name>A0A2U8PMI5_9BRAD</name>
<comment type="similarity">
    <text evidence="5">Belongs to the 4-toluene sulfonate uptake permease (TSUP) (TC 2.A.102) family.</text>
</comment>
<sequence>MLKYPLPNPPPQAGEGAHHRCRNDRVSFSSFLHPFTTPDIPRPSPLRIPLLKDAAIVPTIRRALRNRSVPPERGLSMQLYLPIADLPVNVFLVLAMGAAVGFVSGMFGIGGGFLMTPLLIFIGITPAVAVASVASHIAASSFSGALSYWRRRAIDPALAGVLLSGGVTGTALGVWTFTQLRALGQLDLMIALSYVVLLTTVGSLMFSEGLRALMRTRRGALPPRRTHNWIHGLPLKMRFKRSKIYLSVIPVVIVGIMIGFIGAIMGIGGGFILVPIMIYLLRVPTSTVIGTSMVLTLVTMLFATMLHAVTNHLVDAVLALILMVGGVTGAQFGVRAGQKIRGEQLRLLLGLLILSVGIRFAVELVIQPSDLFTIRELGASG</sequence>
<keyword evidence="7" id="KW-1185">Reference proteome</keyword>
<keyword evidence="3 5" id="KW-1133">Transmembrane helix</keyword>
<evidence type="ECO:0000256" key="4">
    <source>
        <dbReference type="ARBA" id="ARBA00023136"/>
    </source>
</evidence>
<feature type="transmembrane region" description="Helical" evidence="5">
    <location>
        <begin position="189"/>
        <end position="207"/>
    </location>
</feature>
<proteinExistence type="inferred from homology"/>
<dbReference type="Proteomes" id="UP000215884">
    <property type="component" value="Chromosome"/>
</dbReference>
<accession>A0A2U8PMI5</accession>
<keyword evidence="2 5" id="KW-0812">Transmembrane</keyword>
<evidence type="ECO:0000313" key="7">
    <source>
        <dbReference type="Proteomes" id="UP000215884"/>
    </source>
</evidence>
<protein>
    <recommendedName>
        <fullName evidence="5">Probable membrane transporter protein</fullName>
    </recommendedName>
</protein>
<evidence type="ECO:0000256" key="2">
    <source>
        <dbReference type="ARBA" id="ARBA00022692"/>
    </source>
</evidence>
<dbReference type="EMBL" id="CP029426">
    <property type="protein sequence ID" value="AWL98943.1"/>
    <property type="molecule type" value="Genomic_DNA"/>
</dbReference>
<evidence type="ECO:0000256" key="3">
    <source>
        <dbReference type="ARBA" id="ARBA00022989"/>
    </source>
</evidence>
<feature type="transmembrane region" description="Helical" evidence="5">
    <location>
        <begin position="157"/>
        <end position="177"/>
    </location>
</feature>